<sequence>MKVKTRKQGNSLMITIPSSFEVPESTEYIPVMDENGIISFKHQAIEAVKDIFDVM</sequence>
<reference evidence="1" key="2">
    <citation type="submission" date="2021-04" db="EMBL/GenBank/DDBJ databases">
        <authorList>
            <person name="Gilroy R."/>
        </authorList>
    </citation>
    <scope>NUCLEOTIDE SEQUENCE</scope>
    <source>
        <strain evidence="1">CHK173-259</strain>
    </source>
</reference>
<proteinExistence type="predicted"/>
<evidence type="ECO:0000313" key="1">
    <source>
        <dbReference type="EMBL" id="HIW72540.1"/>
    </source>
</evidence>
<name>A0A9D1U680_9LACO</name>
<dbReference type="EMBL" id="DXGJ01000062">
    <property type="protein sequence ID" value="HIW72540.1"/>
    <property type="molecule type" value="Genomic_DNA"/>
</dbReference>
<reference evidence="1" key="1">
    <citation type="journal article" date="2021" name="PeerJ">
        <title>Extensive microbial diversity within the chicken gut microbiome revealed by metagenomics and culture.</title>
        <authorList>
            <person name="Gilroy R."/>
            <person name="Ravi A."/>
            <person name="Getino M."/>
            <person name="Pursley I."/>
            <person name="Horton D.L."/>
            <person name="Alikhan N.F."/>
            <person name="Baker D."/>
            <person name="Gharbi K."/>
            <person name="Hall N."/>
            <person name="Watson M."/>
            <person name="Adriaenssens E.M."/>
            <person name="Foster-Nyarko E."/>
            <person name="Jarju S."/>
            <person name="Secka A."/>
            <person name="Antonio M."/>
            <person name="Oren A."/>
            <person name="Chaudhuri R.R."/>
            <person name="La Ragione R."/>
            <person name="Hildebrand F."/>
            <person name="Pallen M.J."/>
        </authorList>
    </citation>
    <scope>NUCLEOTIDE SEQUENCE</scope>
    <source>
        <strain evidence="1">CHK173-259</strain>
    </source>
</reference>
<comment type="caution">
    <text evidence="1">The sequence shown here is derived from an EMBL/GenBank/DDBJ whole genome shotgun (WGS) entry which is preliminary data.</text>
</comment>
<organism evidence="1 2">
    <name type="scientific">Candidatus Levilactobacillus faecigallinarum</name>
    <dbReference type="NCBI Taxonomy" id="2838638"/>
    <lineage>
        <taxon>Bacteria</taxon>
        <taxon>Bacillati</taxon>
        <taxon>Bacillota</taxon>
        <taxon>Bacilli</taxon>
        <taxon>Lactobacillales</taxon>
        <taxon>Lactobacillaceae</taxon>
        <taxon>Levilactobacillus</taxon>
    </lineage>
</organism>
<dbReference type="NCBIfam" id="NF047400">
    <property type="entry name" value="MazE_PemI_antitoxin"/>
    <property type="match status" value="1"/>
</dbReference>
<dbReference type="AlphaFoldDB" id="A0A9D1U680"/>
<evidence type="ECO:0000313" key="2">
    <source>
        <dbReference type="Proteomes" id="UP000886822"/>
    </source>
</evidence>
<dbReference type="Proteomes" id="UP000886822">
    <property type="component" value="Unassembled WGS sequence"/>
</dbReference>
<evidence type="ECO:0008006" key="3">
    <source>
        <dbReference type="Google" id="ProtNLM"/>
    </source>
</evidence>
<protein>
    <recommendedName>
        <fullName evidence="3">AbrB family transcriptional regulator</fullName>
    </recommendedName>
</protein>
<accession>A0A9D1U680</accession>
<gene>
    <name evidence="1" type="ORF">H9875_07945</name>
</gene>